<dbReference type="Gene3D" id="2.130.10.10">
    <property type="entry name" value="YVTN repeat-like/Quinoprotein amine dehydrogenase"/>
    <property type="match status" value="2"/>
</dbReference>
<dbReference type="Pfam" id="PF13360">
    <property type="entry name" value="PQQ_2"/>
    <property type="match status" value="2"/>
</dbReference>
<accession>E6Q021</accession>
<evidence type="ECO:0000259" key="1">
    <source>
        <dbReference type="Pfam" id="PF13360"/>
    </source>
</evidence>
<protein>
    <submittedName>
        <fullName evidence="2">Putative tetrathionate hydrolase</fullName>
    </submittedName>
</protein>
<dbReference type="Gene3D" id="2.40.128.630">
    <property type="match status" value="1"/>
</dbReference>
<evidence type="ECO:0000313" key="2">
    <source>
        <dbReference type="EMBL" id="CBI00530.1"/>
    </source>
</evidence>
<proteinExistence type="predicted"/>
<dbReference type="EMBL" id="CABN01000149">
    <property type="protein sequence ID" value="CBI00530.1"/>
    <property type="molecule type" value="Genomic_DNA"/>
</dbReference>
<dbReference type="InterPro" id="IPR015943">
    <property type="entry name" value="WD40/YVTN_repeat-like_dom_sf"/>
</dbReference>
<dbReference type="SMART" id="SM00564">
    <property type="entry name" value="PQQ"/>
    <property type="match status" value="6"/>
</dbReference>
<dbReference type="GO" id="GO:0016787">
    <property type="term" value="F:hydrolase activity"/>
    <property type="evidence" value="ECO:0007669"/>
    <property type="project" value="UniProtKB-KW"/>
</dbReference>
<comment type="caution">
    <text evidence="2">The sequence shown here is derived from an EMBL/GenBank/DDBJ whole genome shotgun (WGS) entry which is preliminary data.</text>
</comment>
<dbReference type="PANTHER" id="PTHR34512">
    <property type="entry name" value="CELL SURFACE PROTEIN"/>
    <property type="match status" value="1"/>
</dbReference>
<dbReference type="InterPro" id="IPR018391">
    <property type="entry name" value="PQQ_b-propeller_rpt"/>
</dbReference>
<dbReference type="InterPro" id="IPR011047">
    <property type="entry name" value="Quinoprotein_ADH-like_sf"/>
</dbReference>
<dbReference type="SUPFAM" id="SSF50998">
    <property type="entry name" value="Quinoprotein alcohol dehydrogenase-like"/>
    <property type="match status" value="3"/>
</dbReference>
<reference evidence="2" key="1">
    <citation type="submission" date="2009-10" db="EMBL/GenBank/DDBJ databases">
        <title>Diversity of trophic interactions inside an arsenic-rich microbial ecosystem.</title>
        <authorList>
            <person name="Bertin P.N."/>
            <person name="Heinrich-Salmeron A."/>
            <person name="Pelletier E."/>
            <person name="Goulhen-Chollet F."/>
            <person name="Arsene-Ploetze F."/>
            <person name="Gallien S."/>
            <person name="Calteau A."/>
            <person name="Vallenet D."/>
            <person name="Casiot C."/>
            <person name="Chane-Woon-Ming B."/>
            <person name="Giloteaux L."/>
            <person name="Barakat M."/>
            <person name="Bonnefoy V."/>
            <person name="Bruneel O."/>
            <person name="Chandler M."/>
            <person name="Cleiss J."/>
            <person name="Duran R."/>
            <person name="Elbaz-Poulichet F."/>
            <person name="Fonknechten N."/>
            <person name="Lauga B."/>
            <person name="Mornico D."/>
            <person name="Ortet P."/>
            <person name="Schaeffer C."/>
            <person name="Siguier P."/>
            <person name="Alexander Thil Smith A."/>
            <person name="Van Dorsselaer A."/>
            <person name="Weissenbach J."/>
            <person name="Medigue C."/>
            <person name="Le Paslier D."/>
        </authorList>
    </citation>
    <scope>NUCLEOTIDE SEQUENCE</scope>
</reference>
<keyword evidence="2" id="KW-0378">Hydrolase</keyword>
<dbReference type="AlphaFoldDB" id="E6Q021"/>
<name>E6Q021_9ZZZZ</name>
<dbReference type="PANTHER" id="PTHR34512:SF30">
    <property type="entry name" value="OUTER MEMBRANE PROTEIN ASSEMBLY FACTOR BAMB"/>
    <property type="match status" value="1"/>
</dbReference>
<feature type="domain" description="Pyrrolo-quinoline quinone repeat" evidence="1">
    <location>
        <begin position="211"/>
        <end position="330"/>
    </location>
</feature>
<feature type="domain" description="Pyrrolo-quinoline quinone repeat" evidence="1">
    <location>
        <begin position="132"/>
        <end position="186"/>
    </location>
</feature>
<dbReference type="InterPro" id="IPR002372">
    <property type="entry name" value="PQQ_rpt_dom"/>
</dbReference>
<gene>
    <name evidence="2" type="ORF">CARN3_0073</name>
</gene>
<organism evidence="2">
    <name type="scientific">mine drainage metagenome</name>
    <dbReference type="NCBI Taxonomy" id="410659"/>
    <lineage>
        <taxon>unclassified sequences</taxon>
        <taxon>metagenomes</taxon>
        <taxon>ecological metagenomes</taxon>
    </lineage>
</organism>
<sequence>MTKRKIATLRQTLQTACFPAAAICFLFLQGAVWPTQSAAQAGTDPVALEFPSQYFSENLPRPDITGYFPSEWKTYGSASGRNAVFTVPDSAPAVLKDGVEWAFAGAGAIPLNGPPLDGDFKVTAYTIGMPVGVSVAQGILYAGDDNGYTYALNAIDGKMIWAHYGWNMNMSNPLVDGDRVIVSTGNAYFNYEKTMAYVKGKPTVRGPGLNSIYALDRTTGKELWAFHTPGEIMPTPVDVDGSLFVGTGDGHVYKLDVATGKLAWKTDIQSFVSMSSPVAGDGNIFLGGTYPNYFYALDQRSGVIAWKTTIPGLVATGISDCTPAYASGIVVQEATIESGDAKNPVANVLLAMDARTGNILWQHRMSNGPVPPAMKTATPMIDAGIVYEGSPVSGNYHAFDLKTGKQLWTTHLGSQIRAGAAVVNGVAYVPYHSGDIAAIRASDGKLLAQKHVGGSFGPSSPVIVGGTLYVSNVFGWVNAIPLKQILNAVDAQ</sequence>